<evidence type="ECO:0000313" key="3">
    <source>
        <dbReference type="EMBL" id="EIM65316.1"/>
    </source>
</evidence>
<dbReference type="PANTHER" id="PTHR43428:SF1">
    <property type="entry name" value="ARSENATE REDUCTASE"/>
    <property type="match status" value="1"/>
</dbReference>
<dbReference type="GO" id="GO:0046685">
    <property type="term" value="P:response to arsenic-containing substance"/>
    <property type="evidence" value="ECO:0007669"/>
    <property type="project" value="UniProtKB-KW"/>
</dbReference>
<dbReference type="InterPro" id="IPR023485">
    <property type="entry name" value="Ptyr_pPase"/>
</dbReference>
<keyword evidence="1" id="KW-0059">Arsenical resistance</keyword>
<dbReference type="InterPro" id="IPR036196">
    <property type="entry name" value="Ptyr_pPase_sf"/>
</dbReference>
<evidence type="ECO:0000313" key="4">
    <source>
        <dbReference type="Proteomes" id="UP000005778"/>
    </source>
</evidence>
<keyword evidence="4" id="KW-1185">Reference proteome</keyword>
<evidence type="ECO:0000256" key="1">
    <source>
        <dbReference type="ARBA" id="ARBA00022849"/>
    </source>
</evidence>
<dbReference type="Pfam" id="PF01451">
    <property type="entry name" value="LMWPc"/>
    <property type="match status" value="1"/>
</dbReference>
<dbReference type="HOGENOM" id="CLU_071415_3_2_7"/>
<dbReference type="CDD" id="cd16345">
    <property type="entry name" value="LMWP_ArsC"/>
    <property type="match status" value="1"/>
</dbReference>
<dbReference type="PANTHER" id="PTHR43428">
    <property type="entry name" value="ARSENATE REDUCTASE"/>
    <property type="match status" value="1"/>
</dbReference>
<sequence length="147" mass="16481">MSKKTILFVCEMNTCRSQMAEGWAHYLYPDKINAFSAGIRTGPLDPLAVKVMKEAGVDISGHETHEVKDFMKKDIDCVITVCNTAAQKCPSFAAEVNVICQSFDNPPELTKNLNNEDEKLAVYRRVRDEIRLFVEGLPEKITSKIIG</sequence>
<feature type="domain" description="Phosphotyrosine protein phosphatase I" evidence="2">
    <location>
        <begin position="4"/>
        <end position="140"/>
    </location>
</feature>
<reference evidence="3 4" key="1">
    <citation type="submission" date="2011-09" db="EMBL/GenBank/DDBJ databases">
        <authorList>
            <consortium name="US DOE Joint Genome Institute (JGI-PGF)"/>
            <person name="Lucas S."/>
            <person name="Han J."/>
            <person name="Lapidus A."/>
            <person name="Cheng J.-F."/>
            <person name="Goodwin L."/>
            <person name="Pitluck S."/>
            <person name="Peters L."/>
            <person name="Land M.L."/>
            <person name="Hauser L."/>
            <person name="Orellana R."/>
            <person name="Lovley D."/>
            <person name="Woyke T.J."/>
        </authorList>
    </citation>
    <scope>NUCLEOTIDE SEQUENCE [LARGE SCALE GENOMIC DNA]</scope>
    <source>
        <strain evidence="3 4">2ac9</strain>
    </source>
</reference>
<name>I5B753_9BACT</name>
<evidence type="ECO:0000259" key="2">
    <source>
        <dbReference type="SMART" id="SM00226"/>
    </source>
</evidence>
<dbReference type="STRING" id="879212.DespoDRAFT_03560"/>
<dbReference type="OrthoDB" id="9784339at2"/>
<dbReference type="Proteomes" id="UP000005778">
    <property type="component" value="Chromosome"/>
</dbReference>
<protein>
    <submittedName>
        <fullName evidence="3">Protein-tyrosine-phosphatase</fullName>
    </submittedName>
</protein>
<accession>I5B753</accession>
<dbReference type="AlphaFoldDB" id="I5B753"/>
<dbReference type="SMART" id="SM00226">
    <property type="entry name" value="LMWPc"/>
    <property type="match status" value="1"/>
</dbReference>
<dbReference type="eggNOG" id="COG0394">
    <property type="taxonomic scope" value="Bacteria"/>
</dbReference>
<dbReference type="Gene3D" id="3.40.50.2300">
    <property type="match status" value="1"/>
</dbReference>
<reference evidence="3 4" key="2">
    <citation type="submission" date="2012-02" db="EMBL/GenBank/DDBJ databases">
        <title>Improved High-Quality Draft sequence of Desulfobacter postgatei 2ac9.</title>
        <authorList>
            <consortium name="US DOE Joint Genome Institute"/>
            <person name="Lucas S."/>
            <person name="Han J."/>
            <person name="Lapidus A."/>
            <person name="Cheng J.-F."/>
            <person name="Goodwin L."/>
            <person name="Pitluck S."/>
            <person name="Peters L."/>
            <person name="Ovchinnikova G."/>
            <person name="Held B."/>
            <person name="Detter J.C."/>
            <person name="Han C."/>
            <person name="Tapia R."/>
            <person name="Land M."/>
            <person name="Hauser L."/>
            <person name="Kyrpides N."/>
            <person name="Ivanova N."/>
            <person name="Pagani I."/>
            <person name="Orellana R."/>
            <person name="Lovley D."/>
            <person name="Woyke T."/>
        </authorList>
    </citation>
    <scope>NUCLEOTIDE SEQUENCE [LARGE SCALE GENOMIC DNA]</scope>
    <source>
        <strain evidence="3 4">2ac9</strain>
    </source>
</reference>
<organism evidence="3 4">
    <name type="scientific">Desulfobacter postgatei 2ac9</name>
    <dbReference type="NCBI Taxonomy" id="879212"/>
    <lineage>
        <taxon>Bacteria</taxon>
        <taxon>Pseudomonadati</taxon>
        <taxon>Thermodesulfobacteriota</taxon>
        <taxon>Desulfobacteria</taxon>
        <taxon>Desulfobacterales</taxon>
        <taxon>Desulfobacteraceae</taxon>
        <taxon>Desulfobacter</taxon>
    </lineage>
</organism>
<dbReference type="EMBL" id="CM001488">
    <property type="protein sequence ID" value="EIM65316.1"/>
    <property type="molecule type" value="Genomic_DNA"/>
</dbReference>
<dbReference type="RefSeq" id="WP_004075383.1">
    <property type="nucleotide sequence ID" value="NZ_CM001488.1"/>
</dbReference>
<dbReference type="SUPFAM" id="SSF52788">
    <property type="entry name" value="Phosphotyrosine protein phosphatases I"/>
    <property type="match status" value="1"/>
</dbReference>
<proteinExistence type="predicted"/>
<gene>
    <name evidence="3" type="ORF">DespoDRAFT_03560</name>
</gene>